<comment type="caution">
    <text evidence="1">The sequence shown here is derived from an EMBL/GenBank/DDBJ whole genome shotgun (WGS) entry which is preliminary data.</text>
</comment>
<evidence type="ECO:0000313" key="1">
    <source>
        <dbReference type="EMBL" id="EFK96362.1"/>
    </source>
</evidence>
<sequence length="65" mass="7475">MVDAYNGYYDGKIDEKTLKEKVSNADFICQAIKSHWCDKAPVDAAVLKRIEIKGFVYRDVYQIIS</sequence>
<dbReference type="EMBL" id="ADZX01000505">
    <property type="protein sequence ID" value="EFK96362.1"/>
    <property type="molecule type" value="Genomic_DNA"/>
</dbReference>
<reference evidence="1" key="2">
    <citation type="journal article" date="2011" name="Microb. Ecol.">
        <title>Taxonomic and Functional Metagenomic Profiling of the Microbial Community in the Anoxic Sediment of a Sub-saline Shallow Lake (Laguna de Carrizo, Central Spain).</title>
        <authorList>
            <person name="Ferrer M."/>
            <person name="Guazzaroni M.E."/>
            <person name="Richter M."/>
            <person name="Garcia-Salamanca A."/>
            <person name="Yarza P."/>
            <person name="Suarez-Suarez A."/>
            <person name="Solano J."/>
            <person name="Alcaide M."/>
            <person name="van Dillewijn P."/>
            <person name="Molina-Henares M.A."/>
            <person name="Lopez-Cortes N."/>
            <person name="Al-Ramahi Y."/>
            <person name="Guerrero C."/>
            <person name="Acosta A."/>
            <person name="de Eugenio L.I."/>
            <person name="Martinez V."/>
            <person name="Marques S."/>
            <person name="Rojo F."/>
            <person name="Santero E."/>
            <person name="Genilloud O."/>
            <person name="Perez-Perez J."/>
            <person name="Rossello-Mora R."/>
            <person name="Ramos J.L."/>
        </authorList>
    </citation>
    <scope>NUCLEOTIDE SEQUENCE</scope>
</reference>
<accession>D9PJA0</accession>
<dbReference type="AlphaFoldDB" id="D9PJA0"/>
<proteinExistence type="predicted"/>
<protein>
    <submittedName>
        <fullName evidence="1">Uncharacterized protein</fullName>
    </submittedName>
</protein>
<reference evidence="1" key="1">
    <citation type="submission" date="2010-07" db="EMBL/GenBank/DDBJ databases">
        <authorList>
            <consortium name="CONSOLIDER consortium CSD2007-00005"/>
            <person name="Guazzaroni M.-E."/>
            <person name="Richter M."/>
            <person name="Garcia-Salamanca A."/>
            <person name="Yarza P."/>
            <person name="Ferrer M."/>
        </authorList>
    </citation>
    <scope>NUCLEOTIDE SEQUENCE</scope>
</reference>
<name>D9PJA0_9ZZZZ</name>
<gene>
    <name evidence="1" type="ORF">LDC_1609</name>
</gene>
<organism evidence="1">
    <name type="scientific">sediment metagenome</name>
    <dbReference type="NCBI Taxonomy" id="749907"/>
    <lineage>
        <taxon>unclassified sequences</taxon>
        <taxon>metagenomes</taxon>
        <taxon>ecological metagenomes</taxon>
    </lineage>
</organism>